<gene>
    <name evidence="3" type="ordered locus">Entcl_2833</name>
</gene>
<dbReference type="NCBIfam" id="NF002967">
    <property type="entry name" value="PRK03641.1"/>
    <property type="match status" value="1"/>
</dbReference>
<evidence type="ECO:0000313" key="4">
    <source>
        <dbReference type="Proteomes" id="UP000006872"/>
    </source>
</evidence>
<dbReference type="STRING" id="701347.Entcl_2833"/>
<evidence type="ECO:0000256" key="1">
    <source>
        <dbReference type="ARBA" id="ARBA00008490"/>
    </source>
</evidence>
<dbReference type="Proteomes" id="UP000006872">
    <property type="component" value="Chromosome"/>
</dbReference>
<dbReference type="RefSeq" id="WP_013366814.1">
    <property type="nucleotide sequence ID" value="NC_014618.1"/>
</dbReference>
<reference evidence="4" key="1">
    <citation type="submission" date="2010-10" db="EMBL/GenBank/DDBJ databases">
        <title>Complete sequence of Enterobacter cloacae SCF1.</title>
        <authorList>
            <consortium name="US DOE Joint Genome Institute"/>
            <person name="Lucas S."/>
            <person name="Copeland A."/>
            <person name="Lapidus A."/>
            <person name="Cheng J.-F."/>
            <person name="Bruce D."/>
            <person name="Goodwin L."/>
            <person name="Pitluck S."/>
            <person name="Davenport K."/>
            <person name="Detter J.C."/>
            <person name="Han C."/>
            <person name="Tapia R."/>
            <person name="Land M."/>
            <person name="Hauser L."/>
            <person name="Chang Y.-J."/>
            <person name="Jeffries C."/>
            <person name="Kyrpides N."/>
            <person name="Ivanova N."/>
            <person name="Mikhailova N."/>
            <person name="DeAngelis K."/>
            <person name="Arkin A.P."/>
            <person name="Chivian D."/>
            <person name="Edwards B."/>
            <person name="Woo H."/>
            <person name="Hazen T.C."/>
            <person name="Woyke T."/>
        </authorList>
    </citation>
    <scope>NUCLEOTIDE SEQUENCE [LARGE SCALE GENOMIC DNA]</scope>
    <source>
        <strain evidence="4">SCF1</strain>
    </source>
</reference>
<evidence type="ECO:0000313" key="3">
    <source>
        <dbReference type="EMBL" id="ADO49081.1"/>
    </source>
</evidence>
<dbReference type="PANTHER" id="PTHR38108:SF1">
    <property type="entry name" value="UPF0319 PROTEIN YCCT"/>
    <property type="match status" value="1"/>
</dbReference>
<dbReference type="HOGENOM" id="CLU_073782_2_0_6"/>
<accession>E3G178</accession>
<comment type="similarity">
    <text evidence="1">Belongs to the UPF0319 family.</text>
</comment>
<dbReference type="eggNOG" id="COG3110">
    <property type="taxonomic scope" value="Bacteria"/>
</dbReference>
<dbReference type="KEGG" id="esc:Entcl_2833"/>
<dbReference type="EMBL" id="CP002272">
    <property type="protein sequence ID" value="ADO49081.1"/>
    <property type="molecule type" value="Genomic_DNA"/>
</dbReference>
<dbReference type="AlphaFoldDB" id="E3G178"/>
<protein>
    <submittedName>
        <fullName evidence="3">Uncharacterized protein</fullName>
    </submittedName>
</protein>
<keyword evidence="2" id="KW-0732">Signal</keyword>
<dbReference type="InterPro" id="IPR018635">
    <property type="entry name" value="UPF0319"/>
</dbReference>
<name>E3G178_ENTLS</name>
<proteinExistence type="inferred from homology"/>
<evidence type="ECO:0000256" key="2">
    <source>
        <dbReference type="ARBA" id="ARBA00022729"/>
    </source>
</evidence>
<sequence length="197" mass="21965">MKAIIMTLYLLLLPAGAIATTLHLSGDVDLLVLDGKEVSSLLLRGAESIELDNGPHQLVFRVERMVRLPDNNRQLYVSPVLIASFDSRQINQVNFSLPELETLLDAQTFTFAPSVKLLDGNAAPIPAKLSILAITQAGDDIDYEKAARLYNQTNPPPAAAAWQPQSLTEQRLKHWFELADPQTRHRFLEWAKRQPSS</sequence>
<reference evidence="3 4" key="2">
    <citation type="journal article" date="2011" name="Stand. Genomic Sci.">
        <title>Complete genome sequence of 'Enterobacter lignolyticus' SCF1.</title>
        <authorList>
            <person name="Deangelis K.M."/>
            <person name="D'Haeseleer P."/>
            <person name="Chivian D."/>
            <person name="Fortney J.L."/>
            <person name="Khudyakov J."/>
            <person name="Simmons B."/>
            <person name="Woo H."/>
            <person name="Arkin A.P."/>
            <person name="Davenport K.W."/>
            <person name="Goodwin L."/>
            <person name="Chen A."/>
            <person name="Ivanova N."/>
            <person name="Kyrpides N.C."/>
            <person name="Mavromatis K."/>
            <person name="Woyke T."/>
            <person name="Hazen T.C."/>
        </authorList>
    </citation>
    <scope>NUCLEOTIDE SEQUENCE [LARGE SCALE GENOMIC DNA]</scope>
    <source>
        <strain evidence="3 4">SCF1</strain>
    </source>
</reference>
<dbReference type="Pfam" id="PF09829">
    <property type="entry name" value="DUF2057"/>
    <property type="match status" value="1"/>
</dbReference>
<dbReference type="PANTHER" id="PTHR38108">
    <property type="entry name" value="UPF0319 PROTEIN YCCT"/>
    <property type="match status" value="1"/>
</dbReference>
<keyword evidence="4" id="KW-1185">Reference proteome</keyword>
<organism evidence="3 4">
    <name type="scientific">Enterobacter lignolyticus (strain SCF1)</name>
    <dbReference type="NCBI Taxonomy" id="701347"/>
    <lineage>
        <taxon>Bacteria</taxon>
        <taxon>Pseudomonadati</taxon>
        <taxon>Pseudomonadota</taxon>
        <taxon>Gammaproteobacteria</taxon>
        <taxon>Enterobacterales</taxon>
        <taxon>Enterobacteriaceae</taxon>
        <taxon>Pluralibacter</taxon>
    </lineage>
</organism>